<dbReference type="PANTHER" id="PTHR23355">
    <property type="entry name" value="RIBONUCLEASE"/>
    <property type="match status" value="1"/>
</dbReference>
<dbReference type="HOGENOM" id="CLU_002512_2_0_1"/>
<sequence length="944" mass="105565">MHRRCLQSLSSGPASPCLNQAGPSSRACRSISTQGARKPPRSQDADVNKAHALLTEFTKRAARPENYGLKETRIRGREEVELKKAVTANKSLRFPSNEKLSFVGHDREAHDEEFDAPDLSIEPGALVEIRRNETTTQGIVVGEEFAFQRWHVRTLTERGELWSHLRGDIMFAIPSFVSPDIVSRCGFEEIPQDATETAARVELVKRMNDFRKKLYAERCTVGIRAPSTLYQQLRHPDPQKWSKVTVKEVADIINPGANHSIISIFAVHKLLMDASEQFVADTTKYRASQTFYVRPEADLKAIQAVAAMSREKSSYLKVFAQKVRRIIAENKQRTLDSWSEPPTVKPFDVPVFNETDALIIRFLLQCLHMKRSIQIDRHEVLLSSVLKPIRDWKQPIDRWMAHDVLIELGVLAPWQDISFISHSRNNAESLANIHKTPVAHVSDGPSVSPPSDGLSATDEVESIRHDFGDLRVYVIDGEGAQELDDGLSIEPVPTDPGSFWVHVHIADPTAHFSPSHEAERTARKRMETQYLIHDSVPMLPASLVEKSSLGNASALGQPEKVMTFSFRVAADGEMADYNVRAGIVKNLHTLTYNAVNAAMGFPDVEEVKYPFGNAPPPDTPANLDDQARRDLSNLLTVARAMQRKLYNNNIFCWGSPVAEISIRPKPLPSVPIHASQPHISRGFPDITYAVLPALFPFTGANGIVAECMKGAARAASMFCRDRGIPVIRRASTQPHAISEEATADLLARRDAYGQVDFLSTLQADLMPGDSGYTLEPAEHWLLGVRPGEGYTRVTSPLRRYGDLAMHWQIKHALLNPTAPPLFSTEELEVLAADMSLYESRRKQQQRPHQAFWQLSFLRRWMADPRGHKDVPDPLERLVGIVGTRLKTNLSSRDSQCKLVVPEIGLQGILRAPALCTDILLGDQLPVKLDQITLGATPQMWFERR</sequence>
<proteinExistence type="predicted"/>
<evidence type="ECO:0000259" key="2">
    <source>
        <dbReference type="SMART" id="SM00955"/>
    </source>
</evidence>
<evidence type="ECO:0000256" key="1">
    <source>
        <dbReference type="SAM" id="MobiDB-lite"/>
    </source>
</evidence>
<organism evidence="3 4">
    <name type="scientific">Plicaturopsis crispa FD-325 SS-3</name>
    <dbReference type="NCBI Taxonomy" id="944288"/>
    <lineage>
        <taxon>Eukaryota</taxon>
        <taxon>Fungi</taxon>
        <taxon>Dikarya</taxon>
        <taxon>Basidiomycota</taxon>
        <taxon>Agaricomycotina</taxon>
        <taxon>Agaricomycetes</taxon>
        <taxon>Agaricomycetidae</taxon>
        <taxon>Amylocorticiales</taxon>
        <taxon>Amylocorticiaceae</taxon>
        <taxon>Plicatura</taxon>
        <taxon>Plicaturopsis crispa</taxon>
    </lineage>
</organism>
<reference evidence="3 4" key="1">
    <citation type="submission" date="2014-06" db="EMBL/GenBank/DDBJ databases">
        <title>Evolutionary Origins and Diversification of the Mycorrhizal Mutualists.</title>
        <authorList>
            <consortium name="DOE Joint Genome Institute"/>
            <consortium name="Mycorrhizal Genomics Consortium"/>
            <person name="Kohler A."/>
            <person name="Kuo A."/>
            <person name="Nagy L.G."/>
            <person name="Floudas D."/>
            <person name="Copeland A."/>
            <person name="Barry K.W."/>
            <person name="Cichocki N."/>
            <person name="Veneault-Fourrey C."/>
            <person name="LaButti K."/>
            <person name="Lindquist E.A."/>
            <person name="Lipzen A."/>
            <person name="Lundell T."/>
            <person name="Morin E."/>
            <person name="Murat C."/>
            <person name="Riley R."/>
            <person name="Ohm R."/>
            <person name="Sun H."/>
            <person name="Tunlid A."/>
            <person name="Henrissat B."/>
            <person name="Grigoriev I.V."/>
            <person name="Hibbett D.S."/>
            <person name="Martin F."/>
        </authorList>
    </citation>
    <scope>NUCLEOTIDE SEQUENCE [LARGE SCALE GENOMIC DNA]</scope>
    <source>
        <strain evidence="3 4">FD-325 SS-3</strain>
    </source>
</reference>
<keyword evidence="4" id="KW-1185">Reference proteome</keyword>
<dbReference type="OrthoDB" id="2285229at2759"/>
<dbReference type="SMART" id="SM00955">
    <property type="entry name" value="RNB"/>
    <property type="match status" value="1"/>
</dbReference>
<name>A0A0C9SS12_PLICR</name>
<protein>
    <recommendedName>
        <fullName evidence="2">RNB domain-containing protein</fullName>
    </recommendedName>
</protein>
<evidence type="ECO:0000313" key="3">
    <source>
        <dbReference type="EMBL" id="KII85182.1"/>
    </source>
</evidence>
<dbReference type="InterPro" id="IPR050180">
    <property type="entry name" value="RNR_Ribonuclease"/>
</dbReference>
<accession>A0A0C9SS12</accession>
<dbReference type="AlphaFoldDB" id="A0A0C9SS12"/>
<dbReference type="PANTHER" id="PTHR23355:SF65">
    <property type="entry name" value="EXORIBONUCLEASE CYT-4, PUTATIVE (AFU_ORTHOLOGUE AFUA_7G01550)-RELATED"/>
    <property type="match status" value="1"/>
</dbReference>
<dbReference type="EMBL" id="KN832568">
    <property type="protein sequence ID" value="KII85182.1"/>
    <property type="molecule type" value="Genomic_DNA"/>
</dbReference>
<dbReference type="InterPro" id="IPR001900">
    <property type="entry name" value="RNase_II/R"/>
</dbReference>
<dbReference type="SUPFAM" id="SSF50249">
    <property type="entry name" value="Nucleic acid-binding proteins"/>
    <property type="match status" value="1"/>
</dbReference>
<feature type="compositionally biased region" description="Polar residues" evidence="1">
    <location>
        <begin position="7"/>
        <end position="23"/>
    </location>
</feature>
<evidence type="ECO:0000313" key="4">
    <source>
        <dbReference type="Proteomes" id="UP000053263"/>
    </source>
</evidence>
<feature type="domain" description="RNB" evidence="2">
    <location>
        <begin position="464"/>
        <end position="815"/>
    </location>
</feature>
<dbReference type="GO" id="GO:0003723">
    <property type="term" value="F:RNA binding"/>
    <property type="evidence" value="ECO:0007669"/>
    <property type="project" value="InterPro"/>
</dbReference>
<dbReference type="Pfam" id="PF00773">
    <property type="entry name" value="RNB"/>
    <property type="match status" value="1"/>
</dbReference>
<dbReference type="Proteomes" id="UP000053263">
    <property type="component" value="Unassembled WGS sequence"/>
</dbReference>
<dbReference type="GO" id="GO:0000175">
    <property type="term" value="F:3'-5'-RNA exonuclease activity"/>
    <property type="evidence" value="ECO:0007669"/>
    <property type="project" value="TreeGrafter"/>
</dbReference>
<gene>
    <name evidence="3" type="ORF">PLICRDRAFT_31956</name>
</gene>
<feature type="region of interest" description="Disordered" evidence="1">
    <location>
        <begin position="1"/>
        <end position="47"/>
    </location>
</feature>
<dbReference type="InterPro" id="IPR012340">
    <property type="entry name" value="NA-bd_OB-fold"/>
</dbReference>
<dbReference type="GO" id="GO:0006402">
    <property type="term" value="P:mRNA catabolic process"/>
    <property type="evidence" value="ECO:0007669"/>
    <property type="project" value="TreeGrafter"/>
</dbReference>
<dbReference type="GO" id="GO:0000932">
    <property type="term" value="C:P-body"/>
    <property type="evidence" value="ECO:0007669"/>
    <property type="project" value="TreeGrafter"/>
</dbReference>